<proteinExistence type="predicted"/>
<dbReference type="GeneID" id="13698467"/>
<accession>K0BGX1</accession>
<protein>
    <recommendedName>
        <fullName evidence="4">Stage II sporulation protein M</fullName>
    </recommendedName>
</protein>
<sequence length="171" mass="18771">MLKIRIILFFVFLGLFSVSFQVGAMYDISDEEANEFVQEFLSNTNAIDGIGIFLNNMTAALPMFIPGFGMFWGAYTAWSTGFGFAAILNMAPGLADMVPLSVLYLSSFGFMELVAYSIAMSRSLYVILALIKRTNMKSLVKLSAIEIGIVTAMLLSAGFLEEYMINSTQGI</sequence>
<feature type="transmembrane region" description="Helical" evidence="1">
    <location>
        <begin position="139"/>
        <end position="160"/>
    </location>
</feature>
<name>K0BGX1_9ARCH</name>
<organism evidence="2 3">
    <name type="scientific">Candidatus Nitrosopumilus sediminis</name>
    <dbReference type="NCBI Taxonomy" id="1229909"/>
    <lineage>
        <taxon>Archaea</taxon>
        <taxon>Nitrososphaerota</taxon>
        <taxon>Nitrososphaeria</taxon>
        <taxon>Nitrosopumilales</taxon>
        <taxon>Nitrosopumilaceae</taxon>
        <taxon>Nitrosopumilus</taxon>
    </lineage>
</organism>
<feature type="transmembrane region" description="Helical" evidence="1">
    <location>
        <begin position="46"/>
        <end position="65"/>
    </location>
</feature>
<dbReference type="RefSeq" id="WP_014965863.1">
    <property type="nucleotide sequence ID" value="NC_018656.1"/>
</dbReference>
<dbReference type="HOGENOM" id="CLU_113182_0_0_2"/>
<feature type="transmembrane region" description="Helical" evidence="1">
    <location>
        <begin position="72"/>
        <end position="91"/>
    </location>
</feature>
<keyword evidence="1" id="KW-0472">Membrane</keyword>
<evidence type="ECO:0000256" key="1">
    <source>
        <dbReference type="SAM" id="Phobius"/>
    </source>
</evidence>
<dbReference type="Proteomes" id="UP000006100">
    <property type="component" value="Chromosome"/>
</dbReference>
<dbReference type="KEGG" id="nir:NSED_08520"/>
<keyword evidence="1" id="KW-0812">Transmembrane</keyword>
<dbReference type="PATRIC" id="fig|1229909.8.peg.1867"/>
<feature type="transmembrane region" description="Helical" evidence="1">
    <location>
        <begin position="7"/>
        <end position="26"/>
    </location>
</feature>
<reference evidence="2 3" key="1">
    <citation type="journal article" date="2012" name="J. Bacteriol.">
        <title>Draft Genome Sequence of an Ammonia-Oxidizing Archaeon, "Candidatus Nitrosopumilus sediminis" AR2, from Svalbard in the Arctic Circle.</title>
        <authorList>
            <person name="Park S.J."/>
            <person name="Kim J.G."/>
            <person name="Jung M.Y."/>
            <person name="Kim S.J."/>
            <person name="Cha I.T."/>
            <person name="Ghai R."/>
            <person name="Martin-Cuadrado A.B."/>
            <person name="Rodriguez-Valera F."/>
            <person name="Rhee S.K."/>
        </authorList>
    </citation>
    <scope>NUCLEOTIDE SEQUENCE [LARGE SCALE GENOMIC DNA]</scope>
    <source>
        <strain evidence="2 3">AR2</strain>
    </source>
</reference>
<dbReference type="EMBL" id="CP003843">
    <property type="protein sequence ID" value="AFS83496.1"/>
    <property type="molecule type" value="Genomic_DNA"/>
</dbReference>
<gene>
    <name evidence="2" type="ORF">NSED_08520</name>
</gene>
<keyword evidence="3" id="KW-1185">Reference proteome</keyword>
<evidence type="ECO:0008006" key="4">
    <source>
        <dbReference type="Google" id="ProtNLM"/>
    </source>
</evidence>
<dbReference type="eggNOG" id="arCOG01995">
    <property type="taxonomic scope" value="Archaea"/>
</dbReference>
<evidence type="ECO:0000313" key="3">
    <source>
        <dbReference type="Proteomes" id="UP000006100"/>
    </source>
</evidence>
<dbReference type="OrthoDB" id="10774at2157"/>
<keyword evidence="1" id="KW-1133">Transmembrane helix</keyword>
<dbReference type="AlphaFoldDB" id="K0BGX1"/>
<evidence type="ECO:0000313" key="2">
    <source>
        <dbReference type="EMBL" id="AFS83496.1"/>
    </source>
</evidence>